<protein>
    <submittedName>
        <fullName evidence="2">Uncharacterized protein</fullName>
    </submittedName>
</protein>
<gene>
    <name evidence="2" type="ORF">TQ39_15235</name>
</gene>
<evidence type="ECO:0000313" key="3">
    <source>
        <dbReference type="Proteomes" id="UP000032483"/>
    </source>
</evidence>
<dbReference type="EMBL" id="JXXK01000027">
    <property type="protein sequence ID" value="KJF38949.1"/>
    <property type="molecule type" value="Genomic_DNA"/>
</dbReference>
<organism evidence="2 3">
    <name type="scientific">Ruthenibacterium lactatiformans</name>
    <dbReference type="NCBI Taxonomy" id="1550024"/>
    <lineage>
        <taxon>Bacteria</taxon>
        <taxon>Bacillati</taxon>
        <taxon>Bacillota</taxon>
        <taxon>Clostridia</taxon>
        <taxon>Eubacteriales</taxon>
        <taxon>Oscillospiraceae</taxon>
        <taxon>Ruthenibacterium</taxon>
    </lineage>
</organism>
<evidence type="ECO:0000313" key="2">
    <source>
        <dbReference type="EMBL" id="KJF38949.1"/>
    </source>
</evidence>
<dbReference type="Proteomes" id="UP000032483">
    <property type="component" value="Unassembled WGS sequence"/>
</dbReference>
<comment type="caution">
    <text evidence="2">The sequence shown here is derived from an EMBL/GenBank/DDBJ whole genome shotgun (WGS) entry which is preliminary data.</text>
</comment>
<evidence type="ECO:0000256" key="1">
    <source>
        <dbReference type="SAM" id="MobiDB-lite"/>
    </source>
</evidence>
<dbReference type="GeneID" id="42857913"/>
<sequence>MSAEAEKRMAGNYEITQALRIGDREVVFGIDPASDKPYFCALYQKIFEIIQFREWYEKCFASDNFVEVAEQFAAYVQEQCQKVREEWAKVAVPRIRITEEMCFSQDYGQDLTGKIVAIKPDVLRPEYRSADHQLVLVDGGSGTVANSYGTTCFCVNLYTGESVRWGRYDVLGEIKPDCLPDWAKERAEAIRQKAEKEKAQNRSRSEPER</sequence>
<accession>A0A0D8IWS9</accession>
<proteinExistence type="predicted"/>
<reference evidence="2" key="1">
    <citation type="submission" date="2015-02" db="EMBL/GenBank/DDBJ databases">
        <title>A novel member of the family Ruminococcaceae isolated from human feces.</title>
        <authorList>
            <person name="Shkoporov A.N."/>
            <person name="Chaplin A.V."/>
            <person name="Motuzova O.V."/>
            <person name="Kafarskaia L.I."/>
            <person name="Khokhlova E.V."/>
            <person name="Efimov B.A."/>
        </authorList>
    </citation>
    <scope>NUCLEOTIDE SEQUENCE [LARGE SCALE GENOMIC DNA]</scope>
    <source>
        <strain evidence="2">585-1</strain>
    </source>
</reference>
<dbReference type="AlphaFoldDB" id="A0A0D8IWS9"/>
<keyword evidence="3" id="KW-1185">Reference proteome</keyword>
<feature type="region of interest" description="Disordered" evidence="1">
    <location>
        <begin position="190"/>
        <end position="209"/>
    </location>
</feature>
<dbReference type="RefSeq" id="WP_050006151.1">
    <property type="nucleotide sequence ID" value="NZ_JBBNKJ010000015.1"/>
</dbReference>
<name>A0A0D8IWS9_9FIRM</name>